<evidence type="ECO:0000313" key="3">
    <source>
        <dbReference type="Proteomes" id="UP000886833"/>
    </source>
</evidence>
<feature type="domain" description="IrrE N-terminal-like" evidence="1">
    <location>
        <begin position="34"/>
        <end position="89"/>
    </location>
</feature>
<dbReference type="AlphaFoldDB" id="A0A9D1KA57"/>
<dbReference type="Pfam" id="PF06114">
    <property type="entry name" value="Peptidase_M78"/>
    <property type="match status" value="1"/>
</dbReference>
<sequence length="99" mass="11962">MLLALLEGEIDQNEYMYLNNIELRYVSLPSYVYGLIYKHKDVFLIAINKSLSNYKKKKTILHELAHFELKHWDKEVFEYKIEGLEDEADRYVNFLLEKE</sequence>
<organism evidence="2 3">
    <name type="scientific">Candidatus Onthousia faecipullorum</name>
    <dbReference type="NCBI Taxonomy" id="2840887"/>
    <lineage>
        <taxon>Bacteria</taxon>
        <taxon>Bacillati</taxon>
        <taxon>Bacillota</taxon>
        <taxon>Bacilli</taxon>
        <taxon>Candidatus Onthousia</taxon>
    </lineage>
</organism>
<dbReference type="InterPro" id="IPR010359">
    <property type="entry name" value="IrrE_HExxH"/>
</dbReference>
<gene>
    <name evidence="2" type="ORF">IAB59_00085</name>
</gene>
<reference evidence="2" key="2">
    <citation type="journal article" date="2021" name="PeerJ">
        <title>Extensive microbial diversity within the chicken gut microbiome revealed by metagenomics and culture.</title>
        <authorList>
            <person name="Gilroy R."/>
            <person name="Ravi A."/>
            <person name="Getino M."/>
            <person name="Pursley I."/>
            <person name="Horton D.L."/>
            <person name="Alikhan N.F."/>
            <person name="Baker D."/>
            <person name="Gharbi K."/>
            <person name="Hall N."/>
            <person name="Watson M."/>
            <person name="Adriaenssens E.M."/>
            <person name="Foster-Nyarko E."/>
            <person name="Jarju S."/>
            <person name="Secka A."/>
            <person name="Antonio M."/>
            <person name="Oren A."/>
            <person name="Chaudhuri R.R."/>
            <person name="La Ragione R."/>
            <person name="Hildebrand F."/>
            <person name="Pallen M.J."/>
        </authorList>
    </citation>
    <scope>NUCLEOTIDE SEQUENCE</scope>
    <source>
        <strain evidence="2">CHK195-26880</strain>
    </source>
</reference>
<reference evidence="2" key="1">
    <citation type="submission" date="2020-10" db="EMBL/GenBank/DDBJ databases">
        <authorList>
            <person name="Gilroy R."/>
        </authorList>
    </citation>
    <scope>NUCLEOTIDE SEQUENCE</scope>
    <source>
        <strain evidence="2">CHK195-26880</strain>
    </source>
</reference>
<dbReference type="EMBL" id="DVKQ01000002">
    <property type="protein sequence ID" value="HIT36868.1"/>
    <property type="molecule type" value="Genomic_DNA"/>
</dbReference>
<protein>
    <submittedName>
        <fullName evidence="2">ImmA/IrrE family metallo-endopeptidase</fullName>
    </submittedName>
</protein>
<evidence type="ECO:0000313" key="2">
    <source>
        <dbReference type="EMBL" id="HIT36868.1"/>
    </source>
</evidence>
<dbReference type="Proteomes" id="UP000886833">
    <property type="component" value="Unassembled WGS sequence"/>
</dbReference>
<evidence type="ECO:0000259" key="1">
    <source>
        <dbReference type="Pfam" id="PF06114"/>
    </source>
</evidence>
<proteinExistence type="predicted"/>
<accession>A0A9D1KA57</accession>
<dbReference type="Gene3D" id="1.10.10.2910">
    <property type="match status" value="1"/>
</dbReference>
<comment type="caution">
    <text evidence="2">The sequence shown here is derived from an EMBL/GenBank/DDBJ whole genome shotgun (WGS) entry which is preliminary data.</text>
</comment>
<name>A0A9D1KA57_9FIRM</name>